<evidence type="ECO:0008006" key="4">
    <source>
        <dbReference type="Google" id="ProtNLM"/>
    </source>
</evidence>
<gene>
    <name evidence="2" type="ORF">Z518_10724</name>
</gene>
<evidence type="ECO:0000256" key="1">
    <source>
        <dbReference type="ARBA" id="ARBA00023002"/>
    </source>
</evidence>
<evidence type="ECO:0000313" key="3">
    <source>
        <dbReference type="Proteomes" id="UP000053617"/>
    </source>
</evidence>
<dbReference type="GeneID" id="25298795"/>
<dbReference type="HOGENOM" id="CLU_015676_3_0_1"/>
<dbReference type="PANTHER" id="PTHR43539:SF68">
    <property type="entry name" value="FLAVIN-BINDING MONOOXYGENASE-LIKE PROTEIN (AFU_ORTHOLOGUE AFUA_4G09220)"/>
    <property type="match status" value="1"/>
</dbReference>
<dbReference type="Pfam" id="PF13738">
    <property type="entry name" value="Pyr_redox_3"/>
    <property type="match status" value="1"/>
</dbReference>
<proteinExistence type="predicted"/>
<keyword evidence="1" id="KW-0560">Oxidoreductase</keyword>
<dbReference type="GO" id="GO:0050660">
    <property type="term" value="F:flavin adenine dinucleotide binding"/>
    <property type="evidence" value="ECO:0007669"/>
    <property type="project" value="TreeGrafter"/>
</dbReference>
<dbReference type="VEuPathDB" id="FungiDB:Z518_10724"/>
<sequence>MDGDVAPYAPRSVLETLPCHLPISHFDSDMDIANIATLLIQSLGHLSPASLASDSIWRDVFALTGTMRTFYSAESIVKAWSETCANRGAGDFTIVKNSGKALRLDKDVGWVNVSFTFRTRVAPATACSGFLSLILDRDGQWKIWLMRTILEQLEGCADVDKLVPVRERPNRVNGPTTRPDGVNGDHGAVNANGSSSGSHFDCVVVGAGQAGLGSAGRLEALGISYIVLDKNEKIGDNWMTRYDSARLHTAREYNHLPFDRTFPLPYQEFLTKYDLARGYKDWIEKFGVDKNIWFDTTLEFGSWDEAQSLWTLRIRCQDSGHTITCRYVIMAAGGGGQIPIMPTYPGREEFQGTVLHSADYKSADPWRGKSGIIIGTANTAHDVAEDMVEAGLSSITMVQRTRTYVLPCEYFKTISDRSYNATVPTVDADRDQYSMPYVVTRLMSRKALHAMASREPERFNALERAGFKVERYGDIMWHICEKMGGHYMDVGCSDKIAKGLVPGRPLLSEDLTPSKRLISTNHLCKQIGMKSGALPTHFTRTGLAFSDGSEILANVIVFCTGFVGNMRTNVAQIFGQDIAARADDFWGLDEEGELKGVFKRNGHPNLFYIGGTIGHSRYFSRHLALQIKADLTGTPLPAYNGERRSEGMN</sequence>
<protein>
    <recommendedName>
        <fullName evidence="4">Flavin-containing monooxygenase</fullName>
    </recommendedName>
</protein>
<organism evidence="2 3">
    <name type="scientific">Rhinocladiella mackenziei CBS 650.93</name>
    <dbReference type="NCBI Taxonomy" id="1442369"/>
    <lineage>
        <taxon>Eukaryota</taxon>
        <taxon>Fungi</taxon>
        <taxon>Dikarya</taxon>
        <taxon>Ascomycota</taxon>
        <taxon>Pezizomycotina</taxon>
        <taxon>Eurotiomycetes</taxon>
        <taxon>Chaetothyriomycetidae</taxon>
        <taxon>Chaetothyriales</taxon>
        <taxon>Herpotrichiellaceae</taxon>
        <taxon>Rhinocladiella</taxon>
    </lineage>
</organism>
<accession>A0A0D2FCG4</accession>
<evidence type="ECO:0000313" key="2">
    <source>
        <dbReference type="EMBL" id="KIW99796.1"/>
    </source>
</evidence>
<dbReference type="OrthoDB" id="74360at2759"/>
<dbReference type="InterPro" id="IPR050982">
    <property type="entry name" value="Auxin_biosynth/cation_transpt"/>
</dbReference>
<dbReference type="GO" id="GO:0004497">
    <property type="term" value="F:monooxygenase activity"/>
    <property type="evidence" value="ECO:0007669"/>
    <property type="project" value="TreeGrafter"/>
</dbReference>
<dbReference type="EMBL" id="KN847484">
    <property type="protein sequence ID" value="KIW99796.1"/>
    <property type="molecule type" value="Genomic_DNA"/>
</dbReference>
<dbReference type="PANTHER" id="PTHR43539">
    <property type="entry name" value="FLAVIN-BINDING MONOOXYGENASE-LIKE PROTEIN (AFU_ORTHOLOGUE AFUA_4G09220)"/>
    <property type="match status" value="1"/>
</dbReference>
<dbReference type="SUPFAM" id="SSF51905">
    <property type="entry name" value="FAD/NAD(P)-binding domain"/>
    <property type="match status" value="2"/>
</dbReference>
<reference evidence="2 3" key="1">
    <citation type="submission" date="2015-01" db="EMBL/GenBank/DDBJ databases">
        <title>The Genome Sequence of Rhinocladiella mackenzie CBS 650.93.</title>
        <authorList>
            <consortium name="The Broad Institute Genomics Platform"/>
            <person name="Cuomo C."/>
            <person name="de Hoog S."/>
            <person name="Gorbushina A."/>
            <person name="Stielow B."/>
            <person name="Teixiera M."/>
            <person name="Abouelleil A."/>
            <person name="Chapman S.B."/>
            <person name="Priest M."/>
            <person name="Young S.K."/>
            <person name="Wortman J."/>
            <person name="Nusbaum C."/>
            <person name="Birren B."/>
        </authorList>
    </citation>
    <scope>NUCLEOTIDE SEQUENCE [LARGE SCALE GENOMIC DNA]</scope>
    <source>
        <strain evidence="2 3">CBS 650.93</strain>
    </source>
</reference>
<keyword evidence="3" id="KW-1185">Reference proteome</keyword>
<dbReference type="Gene3D" id="3.50.50.60">
    <property type="entry name" value="FAD/NAD(P)-binding domain"/>
    <property type="match status" value="1"/>
</dbReference>
<dbReference type="RefSeq" id="XP_013267009.1">
    <property type="nucleotide sequence ID" value="XM_013411555.1"/>
</dbReference>
<dbReference type="Proteomes" id="UP000053617">
    <property type="component" value="Unassembled WGS sequence"/>
</dbReference>
<name>A0A0D2FCG4_9EURO</name>
<dbReference type="InterPro" id="IPR036188">
    <property type="entry name" value="FAD/NAD-bd_sf"/>
</dbReference>
<dbReference type="AlphaFoldDB" id="A0A0D2FCG4"/>